<dbReference type="STRING" id="996637.SGM_6390"/>
<organism evidence="2 3">
    <name type="scientific">Streptomyces griseoaurantiacus M045</name>
    <dbReference type="NCBI Taxonomy" id="996637"/>
    <lineage>
        <taxon>Bacteria</taxon>
        <taxon>Bacillati</taxon>
        <taxon>Actinomycetota</taxon>
        <taxon>Actinomycetes</taxon>
        <taxon>Kitasatosporales</taxon>
        <taxon>Streptomycetaceae</taxon>
        <taxon>Streptomyces</taxon>
        <taxon>Streptomyces aurantiacus group</taxon>
    </lineage>
</organism>
<accession>F3NTU0</accession>
<evidence type="ECO:0000313" key="2">
    <source>
        <dbReference type="EMBL" id="EGG43250.1"/>
    </source>
</evidence>
<reference evidence="2 3" key="1">
    <citation type="journal article" date="2011" name="J. Bacteriol.">
        <title>Draft genome sequence of the marine bacterium Streptomyces griseoaurantiacus M045, which produces novel manumycin-type antibiotics with a pABA core component.</title>
        <authorList>
            <person name="Li F."/>
            <person name="Jiang P."/>
            <person name="Zheng H."/>
            <person name="Wang S."/>
            <person name="Zhao G."/>
            <person name="Qin S."/>
            <person name="Liu Z."/>
        </authorList>
    </citation>
    <scope>NUCLEOTIDE SEQUENCE [LARGE SCALE GENOMIC DNA]</scope>
    <source>
        <strain evidence="2 3">M045</strain>
    </source>
</reference>
<dbReference type="InterPro" id="IPR035172">
    <property type="entry name" value="DUF5302"/>
</dbReference>
<name>F3NTU0_9ACTN</name>
<feature type="compositionally biased region" description="Basic and acidic residues" evidence="1">
    <location>
        <begin position="47"/>
        <end position="61"/>
    </location>
</feature>
<evidence type="ECO:0000256" key="1">
    <source>
        <dbReference type="SAM" id="MobiDB-lite"/>
    </source>
</evidence>
<keyword evidence="3" id="KW-1185">Reference proteome</keyword>
<dbReference type="eggNOG" id="ENOG5033A76">
    <property type="taxonomic scope" value="Bacteria"/>
</dbReference>
<comment type="caution">
    <text evidence="2">The sequence shown here is derived from an EMBL/GenBank/DDBJ whole genome shotgun (WGS) entry which is preliminary data.</text>
</comment>
<protein>
    <recommendedName>
        <fullName evidence="4">DUF5302 domain-containing protein</fullName>
    </recommendedName>
</protein>
<feature type="region of interest" description="Disordered" evidence="1">
    <location>
        <begin position="1"/>
        <end position="98"/>
    </location>
</feature>
<dbReference type="Pfam" id="PF17227">
    <property type="entry name" value="DUF5302"/>
    <property type="match status" value="1"/>
</dbReference>
<evidence type="ECO:0000313" key="3">
    <source>
        <dbReference type="Proteomes" id="UP000003022"/>
    </source>
</evidence>
<dbReference type="AlphaFoldDB" id="F3NTU0"/>
<feature type="compositionally biased region" description="Low complexity" evidence="1">
    <location>
        <begin position="25"/>
        <end position="41"/>
    </location>
</feature>
<sequence>MLPTPEPQEVTMTAENVSPEGSEQAAAPAEAAAPEAAPLAPDSDGNYDLKRKFREALERKRGTQANAAETGGNPDAAKVRAAHGPAASQRSFRRKSGG</sequence>
<dbReference type="Proteomes" id="UP000003022">
    <property type="component" value="Unassembled WGS sequence"/>
</dbReference>
<dbReference type="EMBL" id="AEYX01000046">
    <property type="protein sequence ID" value="EGG43250.1"/>
    <property type="molecule type" value="Genomic_DNA"/>
</dbReference>
<proteinExistence type="predicted"/>
<gene>
    <name evidence="2" type="ORF">SGM_6390</name>
</gene>
<evidence type="ECO:0008006" key="4">
    <source>
        <dbReference type="Google" id="ProtNLM"/>
    </source>
</evidence>
<feature type="compositionally biased region" description="Polar residues" evidence="1">
    <location>
        <begin position="10"/>
        <end position="21"/>
    </location>
</feature>